<sequence length="527" mass="59654">MIKFPGHRNYIKGTKTLWRMSAAPAVETLYQHAEILSATNSNFTEHQDKFKTILLGVKGSEKAKRLASQFIARFFPKFPELANESLDAILDLCDDDDINIRKQAIKDLPLLCREEMKEFLPKIADVLSQLLQTDDPGELHIIQNSLVSLFRKDPKGTIIGLFSQIKNGGDIVRERAIKFLYLKLQAEGSDLLDKQSEVLLIQEIKSTLTDCSAKEFQLFMTILGMTKLPSSVNGQTEMAEAAMTMAELDKPFDSSNKESIDRLIHCGETAAKYFSGRVGSTKFFQYFCLNVLPEFHMIVQNDAQTRILKLLAIFACYVGTMSQAKKATSNIYDTLILFMPLPPDDIDAANNSETEFEFTKVECLLYTFHVVARHAPDFLTENSVLLKDFRLRLQYFARGNQGCMKKLKEFMDKKSESELQSEENQIKLLAHRSTTNIGILIKDLFHSPPSYKAKIVLSWKQSQSAQKIKRKAITFDKTESSPTKSANTNRSRNLYAPPTGKYSSSINNYNSRNGKNGGGKSKNNRFY</sequence>
<dbReference type="PANTHER" id="PTHR12758:SF19">
    <property type="entry name" value="APOPTOSIS INHIBITOR 5"/>
    <property type="match status" value="1"/>
</dbReference>
<dbReference type="GO" id="GO:0006915">
    <property type="term" value="P:apoptotic process"/>
    <property type="evidence" value="ECO:0007669"/>
    <property type="project" value="UniProtKB-KW"/>
</dbReference>
<dbReference type="GO" id="GO:0003723">
    <property type="term" value="F:RNA binding"/>
    <property type="evidence" value="ECO:0007669"/>
    <property type="project" value="TreeGrafter"/>
</dbReference>
<evidence type="ECO:0000256" key="1">
    <source>
        <dbReference type="ARBA" id="ARBA00009515"/>
    </source>
</evidence>
<dbReference type="SUPFAM" id="SSF48371">
    <property type="entry name" value="ARM repeat"/>
    <property type="match status" value="1"/>
</dbReference>
<dbReference type="EMBL" id="HG994582">
    <property type="protein sequence ID" value="CAF2899876.1"/>
    <property type="molecule type" value="Genomic_DNA"/>
</dbReference>
<evidence type="ECO:0000256" key="3">
    <source>
        <dbReference type="SAM" id="MobiDB-lite"/>
    </source>
</evidence>
<feature type="compositionally biased region" description="Polar residues" evidence="3">
    <location>
        <begin position="480"/>
        <end position="492"/>
    </location>
</feature>
<evidence type="ECO:0000313" key="4">
    <source>
        <dbReference type="EMBL" id="CAF2899876.1"/>
    </source>
</evidence>
<dbReference type="GO" id="GO:0043066">
    <property type="term" value="P:negative regulation of apoptotic process"/>
    <property type="evidence" value="ECO:0007669"/>
    <property type="project" value="TreeGrafter"/>
</dbReference>
<dbReference type="OrthoDB" id="19224at2759"/>
<name>A0A7R8H7D6_LEPSM</name>
<keyword evidence="2" id="KW-0053">Apoptosis</keyword>
<dbReference type="GO" id="GO:0005634">
    <property type="term" value="C:nucleus"/>
    <property type="evidence" value="ECO:0007669"/>
    <property type="project" value="TreeGrafter"/>
</dbReference>
<dbReference type="PANTHER" id="PTHR12758">
    <property type="entry name" value="APOPTOSIS INHIBITOR 5-RELATED"/>
    <property type="match status" value="1"/>
</dbReference>
<reference evidence="4" key="1">
    <citation type="submission" date="2021-02" db="EMBL/GenBank/DDBJ databases">
        <authorList>
            <person name="Bekaert M."/>
        </authorList>
    </citation>
    <scope>NUCLEOTIDE SEQUENCE</scope>
    <source>
        <strain evidence="4">IoA-00</strain>
    </source>
</reference>
<feature type="region of interest" description="Disordered" evidence="3">
    <location>
        <begin position="475"/>
        <end position="527"/>
    </location>
</feature>
<dbReference type="InterPro" id="IPR016024">
    <property type="entry name" value="ARM-type_fold"/>
</dbReference>
<feature type="compositionally biased region" description="Low complexity" evidence="3">
    <location>
        <begin position="502"/>
        <end position="514"/>
    </location>
</feature>
<organism evidence="4 5">
    <name type="scientific">Lepeophtheirus salmonis</name>
    <name type="common">Salmon louse</name>
    <name type="synonym">Caligus salmonis</name>
    <dbReference type="NCBI Taxonomy" id="72036"/>
    <lineage>
        <taxon>Eukaryota</taxon>
        <taxon>Metazoa</taxon>
        <taxon>Ecdysozoa</taxon>
        <taxon>Arthropoda</taxon>
        <taxon>Crustacea</taxon>
        <taxon>Multicrustacea</taxon>
        <taxon>Hexanauplia</taxon>
        <taxon>Copepoda</taxon>
        <taxon>Siphonostomatoida</taxon>
        <taxon>Caligidae</taxon>
        <taxon>Lepeophtheirus</taxon>
    </lineage>
</organism>
<gene>
    <name evidence="4" type="ORF">LSAA_7687</name>
</gene>
<dbReference type="AlphaFoldDB" id="A0A7R8H7D6"/>
<evidence type="ECO:0000313" key="5">
    <source>
        <dbReference type="Proteomes" id="UP000675881"/>
    </source>
</evidence>
<keyword evidence="5" id="KW-1185">Reference proteome</keyword>
<dbReference type="InterPro" id="IPR008383">
    <property type="entry name" value="API5"/>
</dbReference>
<dbReference type="Proteomes" id="UP000675881">
    <property type="component" value="Chromosome 3"/>
</dbReference>
<evidence type="ECO:0000256" key="2">
    <source>
        <dbReference type="ARBA" id="ARBA00022703"/>
    </source>
</evidence>
<proteinExistence type="inferred from homology"/>
<dbReference type="Pfam" id="PF05918">
    <property type="entry name" value="API5"/>
    <property type="match status" value="1"/>
</dbReference>
<comment type="similarity">
    <text evidence="1">Belongs to the API5 family.</text>
</comment>
<protein>
    <submittedName>
        <fullName evidence="4">Apoptosis inhibitor 5,Apoptosis inhibitor 5-B,Apoptosis inhibitor 5-A,Apoptosis inhibitor 5 homolog</fullName>
    </submittedName>
</protein>
<accession>A0A7R8H7D6</accession>